<name>A0A8S9LKX2_BRACR</name>
<dbReference type="Proteomes" id="UP000712281">
    <property type="component" value="Unassembled WGS sequence"/>
</dbReference>
<organism evidence="1 2">
    <name type="scientific">Brassica cretica</name>
    <name type="common">Mustard</name>
    <dbReference type="NCBI Taxonomy" id="69181"/>
    <lineage>
        <taxon>Eukaryota</taxon>
        <taxon>Viridiplantae</taxon>
        <taxon>Streptophyta</taxon>
        <taxon>Embryophyta</taxon>
        <taxon>Tracheophyta</taxon>
        <taxon>Spermatophyta</taxon>
        <taxon>Magnoliopsida</taxon>
        <taxon>eudicotyledons</taxon>
        <taxon>Gunneridae</taxon>
        <taxon>Pentapetalae</taxon>
        <taxon>rosids</taxon>
        <taxon>malvids</taxon>
        <taxon>Brassicales</taxon>
        <taxon>Brassicaceae</taxon>
        <taxon>Brassiceae</taxon>
        <taxon>Brassica</taxon>
    </lineage>
</organism>
<dbReference type="EMBL" id="QGKW02000276">
    <property type="protein sequence ID" value="KAF2605923.1"/>
    <property type="molecule type" value="Genomic_DNA"/>
</dbReference>
<evidence type="ECO:0000313" key="2">
    <source>
        <dbReference type="Proteomes" id="UP000712281"/>
    </source>
</evidence>
<dbReference type="AlphaFoldDB" id="A0A8S9LKX2"/>
<gene>
    <name evidence="1" type="ORF">F2Q68_00043097</name>
</gene>
<reference evidence="1" key="1">
    <citation type="submission" date="2019-12" db="EMBL/GenBank/DDBJ databases">
        <title>Genome sequencing and annotation of Brassica cretica.</title>
        <authorList>
            <person name="Studholme D.J."/>
            <person name="Sarris P.F."/>
        </authorList>
    </citation>
    <scope>NUCLEOTIDE SEQUENCE</scope>
    <source>
        <strain evidence="1">PFS-001/15</strain>
        <tissue evidence="1">Leaf</tissue>
    </source>
</reference>
<accession>A0A8S9LKX2</accession>
<sequence length="83" mass="9590">MVAQTICEDSVLNHQIKLPWTKHQSTNCQEQVSIYIIMNVPPWTNHHNQITTVDMSLWYCCDPCVDGMVESARRVVLLISMFP</sequence>
<proteinExistence type="predicted"/>
<evidence type="ECO:0000313" key="1">
    <source>
        <dbReference type="EMBL" id="KAF2605923.1"/>
    </source>
</evidence>
<protein>
    <submittedName>
        <fullName evidence="1">Uncharacterized protein</fullName>
    </submittedName>
</protein>
<comment type="caution">
    <text evidence="1">The sequence shown here is derived from an EMBL/GenBank/DDBJ whole genome shotgun (WGS) entry which is preliminary data.</text>
</comment>